<keyword evidence="2 3" id="KW-0823">Tryptophan catabolism</keyword>
<feature type="active site" evidence="3">
    <location>
        <position position="234"/>
    </location>
</feature>
<comment type="similarity">
    <text evidence="3">Belongs to the kynurenine formamidase family.</text>
</comment>
<name>A0A2N3MYK8_9PEZI</name>
<proteinExistence type="inferred from homology"/>
<dbReference type="GO" id="GO:0019441">
    <property type="term" value="P:L-tryptophan catabolic process to kynurenine"/>
    <property type="evidence" value="ECO:0007669"/>
    <property type="project" value="UniProtKB-UniRule"/>
</dbReference>
<evidence type="ECO:0000313" key="5">
    <source>
        <dbReference type="EMBL" id="PKS05245.1"/>
    </source>
</evidence>
<dbReference type="OrthoDB" id="420264at2759"/>
<dbReference type="GO" id="GO:0004061">
    <property type="term" value="F:arylformamidase activity"/>
    <property type="evidence" value="ECO:0007669"/>
    <property type="project" value="UniProtKB-UniRule"/>
</dbReference>
<accession>A0A2N3MYK8</accession>
<dbReference type="EC" id="3.5.1.9" evidence="3"/>
<dbReference type="InParanoid" id="A0A2N3MYK8"/>
<comment type="pathway">
    <text evidence="3">Amino-acid degradation; L-tryptophan degradation via kynurenine pathway; L-kynurenine from L-tryptophan: step 2/2.</text>
</comment>
<dbReference type="SUPFAM" id="SSF53474">
    <property type="entry name" value="alpha/beta-Hydrolases"/>
    <property type="match status" value="1"/>
</dbReference>
<gene>
    <name evidence="5" type="ORF">jhhlp_008616</name>
</gene>
<evidence type="ECO:0000313" key="6">
    <source>
        <dbReference type="Proteomes" id="UP000233524"/>
    </source>
</evidence>
<dbReference type="EMBL" id="NLAX01001623">
    <property type="protein sequence ID" value="PKS05245.1"/>
    <property type="molecule type" value="Genomic_DNA"/>
</dbReference>
<dbReference type="Proteomes" id="UP000233524">
    <property type="component" value="Unassembled WGS sequence"/>
</dbReference>
<organism evidence="5 6">
    <name type="scientific">Lomentospora prolificans</name>
    <dbReference type="NCBI Taxonomy" id="41688"/>
    <lineage>
        <taxon>Eukaryota</taxon>
        <taxon>Fungi</taxon>
        <taxon>Dikarya</taxon>
        <taxon>Ascomycota</taxon>
        <taxon>Pezizomycotina</taxon>
        <taxon>Sordariomycetes</taxon>
        <taxon>Hypocreomycetidae</taxon>
        <taxon>Microascales</taxon>
        <taxon>Microascaceae</taxon>
        <taxon>Lomentospora</taxon>
    </lineage>
</organism>
<dbReference type="VEuPathDB" id="FungiDB:jhhlp_008616"/>
<dbReference type="GO" id="GO:0034354">
    <property type="term" value="P:'de novo' NAD+ biosynthetic process from L-tryptophan"/>
    <property type="evidence" value="ECO:0007669"/>
    <property type="project" value="UniProtKB-UniRule"/>
</dbReference>
<dbReference type="STRING" id="41688.A0A2N3MYK8"/>
<keyword evidence="6" id="KW-1185">Reference proteome</keyword>
<feature type="domain" description="BD-FAE-like" evidence="4">
    <location>
        <begin position="35"/>
        <end position="212"/>
    </location>
</feature>
<evidence type="ECO:0000256" key="3">
    <source>
        <dbReference type="HAMAP-Rule" id="MF_03014"/>
    </source>
</evidence>
<dbReference type="PANTHER" id="PTHR48081:SF33">
    <property type="entry name" value="KYNURENINE FORMAMIDASE"/>
    <property type="match status" value="1"/>
</dbReference>
<evidence type="ECO:0000256" key="2">
    <source>
        <dbReference type="ARBA" id="ARBA00023079"/>
    </source>
</evidence>
<comment type="function">
    <text evidence="3">Catalyzes the hydrolysis of N-formyl-L-kynurenine to L-kynurenine, the second step in the kynurenine pathway of tryptophan degradation. Kynurenine may be further oxidized to nicotinic acid, NAD(H) and NADP(H). Required for elimination of toxic metabolites.</text>
</comment>
<protein>
    <recommendedName>
        <fullName evidence="3">Kynurenine formamidase</fullName>
        <shortName evidence="3">KFA</shortName>
        <shortName evidence="3">KFase</shortName>
        <ecNumber evidence="3">3.5.1.9</ecNumber>
    </recommendedName>
    <alternativeName>
        <fullName evidence="3">Arylformamidase</fullName>
    </alternativeName>
    <alternativeName>
        <fullName evidence="3">N-formylkynurenine formamidase</fullName>
        <shortName evidence="3">FKF</shortName>
    </alternativeName>
</protein>
<comment type="catalytic activity">
    <reaction evidence="3">
        <text>N-formyl-L-kynurenine + H2O = L-kynurenine + formate + H(+)</text>
        <dbReference type="Rhea" id="RHEA:13009"/>
        <dbReference type="ChEBI" id="CHEBI:15377"/>
        <dbReference type="ChEBI" id="CHEBI:15378"/>
        <dbReference type="ChEBI" id="CHEBI:15740"/>
        <dbReference type="ChEBI" id="CHEBI:57959"/>
        <dbReference type="ChEBI" id="CHEBI:58629"/>
        <dbReference type="EC" id="3.5.1.9"/>
    </reaction>
</comment>
<evidence type="ECO:0000256" key="1">
    <source>
        <dbReference type="ARBA" id="ARBA00022801"/>
    </source>
</evidence>
<dbReference type="HAMAP" id="MF_03014">
    <property type="entry name" value="KFase"/>
    <property type="match status" value="1"/>
</dbReference>
<dbReference type="InterPro" id="IPR029058">
    <property type="entry name" value="AB_hydrolase_fold"/>
</dbReference>
<dbReference type="Gene3D" id="3.40.50.1820">
    <property type="entry name" value="alpha/beta hydrolase"/>
    <property type="match status" value="1"/>
</dbReference>
<feature type="short sequence motif" description="HGGXW" evidence="3">
    <location>
        <begin position="42"/>
        <end position="46"/>
    </location>
</feature>
<dbReference type="InterPro" id="IPR027519">
    <property type="entry name" value="KFase_ver/fungi-typ"/>
</dbReference>
<feature type="active site" evidence="3">
    <location>
        <position position="266"/>
    </location>
</feature>
<comment type="caution">
    <text evidence="5">The sequence shown here is derived from an EMBL/GenBank/DDBJ whole genome shotgun (WGS) entry which is preliminary data.</text>
</comment>
<dbReference type="PANTHER" id="PTHR48081">
    <property type="entry name" value="AB HYDROLASE SUPERFAMILY PROTEIN C4A8.06C"/>
    <property type="match status" value="1"/>
</dbReference>
<evidence type="ECO:0000259" key="4">
    <source>
        <dbReference type="Pfam" id="PF20434"/>
    </source>
</evidence>
<comment type="domain">
    <text evidence="3">The main chain amide nitrogen atoms of the second glycine and its adjacent residue in the HGGXW motif define the oxyanion hole, and stabilize the oxyanion that forms during the nucleophilic attack by the catalytic serine during substrate cleavage.</text>
</comment>
<feature type="active site" description="Nucleophile" evidence="3">
    <location>
        <position position="136"/>
    </location>
</feature>
<dbReference type="InterPro" id="IPR050300">
    <property type="entry name" value="GDXG_lipolytic_enzyme"/>
</dbReference>
<comment type="subunit">
    <text evidence="3">Homodimer.</text>
</comment>
<dbReference type="Pfam" id="PF20434">
    <property type="entry name" value="BD-FAE"/>
    <property type="match status" value="1"/>
</dbReference>
<dbReference type="UniPathway" id="UPA00333">
    <property type="reaction ID" value="UER00454"/>
</dbReference>
<dbReference type="InterPro" id="IPR049492">
    <property type="entry name" value="BD-FAE-like_dom"/>
</dbReference>
<dbReference type="AlphaFoldDB" id="A0A2N3MYK8"/>
<reference evidence="5 6" key="1">
    <citation type="journal article" date="2017" name="G3 (Bethesda)">
        <title>First Draft Genome Sequence of the Pathogenic Fungus Lomentospora prolificans (Formerly Scedosporium prolificans).</title>
        <authorList>
            <person name="Luo R."/>
            <person name="Zimin A."/>
            <person name="Workman R."/>
            <person name="Fan Y."/>
            <person name="Pertea G."/>
            <person name="Grossman N."/>
            <person name="Wear M.P."/>
            <person name="Jia B."/>
            <person name="Miller H."/>
            <person name="Casadevall A."/>
            <person name="Timp W."/>
            <person name="Zhang S.X."/>
            <person name="Salzberg S.L."/>
        </authorList>
    </citation>
    <scope>NUCLEOTIDE SEQUENCE [LARGE SCALE GENOMIC DNA]</scope>
    <source>
        <strain evidence="5 6">JHH-5317</strain>
    </source>
</reference>
<sequence length="291" mass="32057">MAASLVFTLHNYAREHELQRVATWEFPASMPDPSARWIIFIHGGAWRDPSNTYRDFVPTIEAILSSQSVPQSSIRGFASIDYRLSTHPSHPQDPATPADRLRCAKHPDHIRDVCLALRYLQAKYNVRDKYILIGHSVGATLAFQLLMGGQATGHGSSELTGTDSLPLPAAIVGVAGIYEFYDFAHRHGGPYITMVEGALGADHSKWNAAAPLKASYVDRWPGDRRTLLSYSVEDSLVDGDPETTAMADRLRSDGIHTDITLIQGEHDFAWQDGKQIAALVAQIHGNLEDSE</sequence>
<keyword evidence="1 3" id="KW-0378">Hydrolase</keyword>